<dbReference type="Proteomes" id="UP000694941">
    <property type="component" value="Unplaced"/>
</dbReference>
<protein>
    <submittedName>
        <fullName evidence="9">Uncharacterized protein LOC111085336</fullName>
    </submittedName>
</protein>
<accession>A0ABM1S6B7</accession>
<dbReference type="GeneID" id="111085336"/>
<evidence type="ECO:0000256" key="2">
    <source>
        <dbReference type="ARBA" id="ARBA00022475"/>
    </source>
</evidence>
<keyword evidence="3 7" id="KW-0812">Transmembrane</keyword>
<feature type="transmembrane region" description="Helical" evidence="7">
    <location>
        <begin position="151"/>
        <end position="175"/>
    </location>
</feature>
<evidence type="ECO:0000256" key="3">
    <source>
        <dbReference type="ARBA" id="ARBA00022692"/>
    </source>
</evidence>
<feature type="transmembrane region" description="Helical" evidence="7">
    <location>
        <begin position="323"/>
        <end position="341"/>
    </location>
</feature>
<gene>
    <name evidence="9" type="primary">LOC111085336</name>
</gene>
<feature type="transmembrane region" description="Helical" evidence="7">
    <location>
        <begin position="287"/>
        <end position="311"/>
    </location>
</feature>
<feature type="transmembrane region" description="Helical" evidence="7">
    <location>
        <begin position="400"/>
        <end position="418"/>
    </location>
</feature>
<dbReference type="RefSeq" id="XP_022239172.1">
    <property type="nucleotide sequence ID" value="XM_022383464.1"/>
</dbReference>
<organism evidence="8 9">
    <name type="scientific">Limulus polyphemus</name>
    <name type="common">Atlantic horseshoe crab</name>
    <dbReference type="NCBI Taxonomy" id="6850"/>
    <lineage>
        <taxon>Eukaryota</taxon>
        <taxon>Metazoa</taxon>
        <taxon>Ecdysozoa</taxon>
        <taxon>Arthropoda</taxon>
        <taxon>Chelicerata</taxon>
        <taxon>Merostomata</taxon>
        <taxon>Xiphosura</taxon>
        <taxon>Limulidae</taxon>
        <taxon>Limulus</taxon>
    </lineage>
</organism>
<proteinExistence type="predicted"/>
<keyword evidence="6" id="KW-0675">Receptor</keyword>
<keyword evidence="8" id="KW-1185">Reference proteome</keyword>
<evidence type="ECO:0000256" key="4">
    <source>
        <dbReference type="ARBA" id="ARBA00022989"/>
    </source>
</evidence>
<evidence type="ECO:0000256" key="6">
    <source>
        <dbReference type="ARBA" id="ARBA00023170"/>
    </source>
</evidence>
<dbReference type="PANTHER" id="PTHR21421">
    <property type="entry name" value="GUSTATORY RECEPTOR"/>
    <property type="match status" value="1"/>
</dbReference>
<name>A0ABM1S6B7_LIMPO</name>
<dbReference type="InterPro" id="IPR013604">
    <property type="entry name" value="7TM_chemorcpt"/>
</dbReference>
<evidence type="ECO:0000313" key="8">
    <source>
        <dbReference type="Proteomes" id="UP000694941"/>
    </source>
</evidence>
<keyword evidence="5 7" id="KW-0472">Membrane</keyword>
<evidence type="ECO:0000256" key="7">
    <source>
        <dbReference type="SAM" id="Phobius"/>
    </source>
</evidence>
<feature type="transmembrane region" description="Helical" evidence="7">
    <location>
        <begin position="65"/>
        <end position="87"/>
    </location>
</feature>
<keyword evidence="4 7" id="KW-1133">Transmembrane helix</keyword>
<evidence type="ECO:0000313" key="9">
    <source>
        <dbReference type="RefSeq" id="XP_022239172.1"/>
    </source>
</evidence>
<evidence type="ECO:0000256" key="5">
    <source>
        <dbReference type="ARBA" id="ARBA00023136"/>
    </source>
</evidence>
<comment type="subcellular location">
    <subcellularLocation>
        <location evidence="1">Cell membrane</location>
        <topology evidence="1">Multi-pass membrane protein</topology>
    </subcellularLocation>
</comment>
<dbReference type="Pfam" id="PF08395">
    <property type="entry name" value="7tm_7"/>
    <property type="match status" value="1"/>
</dbReference>
<evidence type="ECO:0000256" key="1">
    <source>
        <dbReference type="ARBA" id="ARBA00004651"/>
    </source>
</evidence>
<reference evidence="9" key="1">
    <citation type="submission" date="2025-08" db="UniProtKB">
        <authorList>
            <consortium name="RefSeq"/>
        </authorList>
    </citation>
    <scope>IDENTIFICATION</scope>
    <source>
        <tissue evidence="9">Muscle</tissue>
    </source>
</reference>
<keyword evidence="2" id="KW-1003">Cell membrane</keyword>
<sequence length="421" mass="47128">MRRVFTVSPAPSLTTEIDDQNHRNKKNLTEDLFALNGLRQILGFQPPSLDSTTEKVPTRFRWCRALVLVLLHLALARTILATGYQWFAGSTSKISRNTQNDFLTSLVATITADILVRRQKPLDEFINFLNQSIAPALDVPQKVLITKKLRYITIMCKASILISVIGACVISILLVPLKTSLSESFFGMKVMPVPSFLLYTLVCIDYSLDIFVKWGVMSGTVALYISFCTILKTAVDSWNQKARDVGESVQRGVRSLNYLKTLKILRRDHCNFENAVSQLDSIFSPHVFVWVSHFVIASLVQMTICLVYTISNDAIIQLLLESFILDAFPTIFFLSITFYAAGLSGASGESFQHIRAMVNEENNCTDDINKDLEIHSLFLDLMASKMNLTAWNFFSLDKPLLLSVGGALFTYGVVVAQLNPV</sequence>
<dbReference type="PANTHER" id="PTHR21421:SF29">
    <property type="entry name" value="GUSTATORY RECEPTOR 5A FOR TREHALOSE-RELATED"/>
    <property type="match status" value="1"/>
</dbReference>